<keyword evidence="4 7" id="KW-0808">Transferase</keyword>
<dbReference type="UniPathway" id="UPA00215"/>
<dbReference type="HOGENOM" id="CLU_029499_1_2_9"/>
<dbReference type="GO" id="GO:0006011">
    <property type="term" value="P:UDP-alpha-D-glucose metabolic process"/>
    <property type="evidence" value="ECO:0007669"/>
    <property type="project" value="InterPro"/>
</dbReference>
<evidence type="ECO:0000313" key="9">
    <source>
        <dbReference type="EMBL" id="CAI55808.1"/>
    </source>
</evidence>
<dbReference type="STRING" id="314315.LCA_1507"/>
<evidence type="ECO:0000256" key="6">
    <source>
        <dbReference type="ARBA" id="ARBA00048128"/>
    </source>
</evidence>
<dbReference type="InterPro" id="IPR029044">
    <property type="entry name" value="Nucleotide-diphossugar_trans"/>
</dbReference>
<gene>
    <name evidence="9" type="primary">galU</name>
    <name evidence="9" type="ordered locus">LCA_1507</name>
</gene>
<feature type="domain" description="Nucleotidyl transferase" evidence="8">
    <location>
        <begin position="5"/>
        <end position="266"/>
    </location>
</feature>
<keyword evidence="5 7" id="KW-0548">Nucleotidyltransferase</keyword>
<dbReference type="SUPFAM" id="SSF53448">
    <property type="entry name" value="Nucleotide-diphospho-sugar transferases"/>
    <property type="match status" value="1"/>
</dbReference>
<dbReference type="RefSeq" id="WP_011375196.1">
    <property type="nucleotide sequence ID" value="NC_007576.1"/>
</dbReference>
<evidence type="ECO:0000256" key="4">
    <source>
        <dbReference type="ARBA" id="ARBA00022679"/>
    </source>
</evidence>
<evidence type="ECO:0000256" key="3">
    <source>
        <dbReference type="ARBA" id="ARBA00012415"/>
    </source>
</evidence>
<comment type="pathway">
    <text evidence="1">Carbohydrate metabolism; nucleotide-sugar metabolism.</text>
</comment>
<reference evidence="10" key="1">
    <citation type="journal article" date="2005" name="Nat. Biotechnol.">
        <title>The complete genome sequence of the meat-borne lactic acid bacterium Lactobacillus sakei 23K.</title>
        <authorList>
            <person name="Chaillou S."/>
            <person name="Champomier-Verges M.-C."/>
            <person name="Cornet M."/>
            <person name="Crutz-Le Coq A.-M."/>
            <person name="Dudez A.-M."/>
            <person name="Martin V."/>
            <person name="Beaufils S."/>
            <person name="Darbon-Rongere E."/>
            <person name="Bossy R."/>
            <person name="Loux V."/>
            <person name="Zagorec M."/>
        </authorList>
    </citation>
    <scope>NUCLEOTIDE SEQUENCE [LARGE SCALE GENOMIC DNA]</scope>
    <source>
        <strain evidence="10">23K</strain>
    </source>
</reference>
<dbReference type="NCBIfam" id="TIGR01099">
    <property type="entry name" value="galU"/>
    <property type="match status" value="1"/>
</dbReference>
<dbReference type="Proteomes" id="UP000002707">
    <property type="component" value="Chromosome"/>
</dbReference>
<dbReference type="PANTHER" id="PTHR43197:SF1">
    <property type="entry name" value="UTP--GLUCOSE-1-PHOSPHATE URIDYLYLTRANSFERASE"/>
    <property type="match status" value="1"/>
</dbReference>
<dbReference type="GO" id="GO:0003983">
    <property type="term" value="F:UTP:glucose-1-phosphate uridylyltransferase activity"/>
    <property type="evidence" value="ECO:0007669"/>
    <property type="project" value="UniProtKB-EC"/>
</dbReference>
<evidence type="ECO:0000256" key="7">
    <source>
        <dbReference type="RuleBase" id="RU361259"/>
    </source>
</evidence>
<accession>Q38VH5</accession>
<dbReference type="eggNOG" id="COG1210">
    <property type="taxonomic scope" value="Bacteria"/>
</dbReference>
<organism evidence="9 10">
    <name type="scientific">Latilactobacillus sakei subsp. sakei (strain 23K)</name>
    <name type="common">Lactobacillus sakei subsp. sakei</name>
    <dbReference type="NCBI Taxonomy" id="314315"/>
    <lineage>
        <taxon>Bacteria</taxon>
        <taxon>Bacillati</taxon>
        <taxon>Bacillota</taxon>
        <taxon>Bacilli</taxon>
        <taxon>Lactobacillales</taxon>
        <taxon>Lactobacillaceae</taxon>
        <taxon>Latilactobacillus</taxon>
    </lineage>
</organism>
<dbReference type="EMBL" id="CR936503">
    <property type="protein sequence ID" value="CAI55808.1"/>
    <property type="molecule type" value="Genomic_DNA"/>
</dbReference>
<dbReference type="InterPro" id="IPR005771">
    <property type="entry name" value="GalU_uridylyltTrfase_bac/arc"/>
</dbReference>
<protein>
    <recommendedName>
        <fullName evidence="3 7">UTP--glucose-1-phosphate uridylyltransferase</fullName>
        <ecNumber evidence="3 7">2.7.7.9</ecNumber>
    </recommendedName>
    <alternativeName>
        <fullName evidence="7">UDP-glucose pyrophosphorylase</fullName>
    </alternativeName>
</protein>
<comment type="similarity">
    <text evidence="2 7">Belongs to the UDPGP type 2 family.</text>
</comment>
<evidence type="ECO:0000313" key="10">
    <source>
        <dbReference type="Proteomes" id="UP000002707"/>
    </source>
</evidence>
<evidence type="ECO:0000256" key="2">
    <source>
        <dbReference type="ARBA" id="ARBA00006890"/>
    </source>
</evidence>
<sequence length="300" mass="33854">MKVRKAVIPAAGLGTRFLPATKAMAKEMLPIVDKPTIQFIVEEAKASGIEDILIITGKGKRPIEDHFDSAPELEQNLKSKNKTKMLKMVNETTDMGVNLYFIRQSHPNGLGDAVRLAKSFVADEPFVVMLGDDLMEDKVPLSKQLINEYEETHASQLAVMKVPHNEVDKYGVINPENKVKDDLYNVKNFVEKPDVDKAPSDLAIIGRYLLTPEIFDVLENQKPGLGGEIQLTDAIDELNKTQRVFAHEFKGRRYDVGNKFGYLETSIEYGLKHPEVKDDLKKYIIKLGEELKQSEKKENK</sequence>
<evidence type="ECO:0000259" key="8">
    <source>
        <dbReference type="Pfam" id="PF00483"/>
    </source>
</evidence>
<dbReference type="OrthoDB" id="9803871at2"/>
<dbReference type="PANTHER" id="PTHR43197">
    <property type="entry name" value="UTP--GLUCOSE-1-PHOSPHATE URIDYLYLTRANSFERASE"/>
    <property type="match status" value="1"/>
</dbReference>
<dbReference type="AlphaFoldDB" id="Q38VH5"/>
<evidence type="ECO:0000256" key="1">
    <source>
        <dbReference type="ARBA" id="ARBA00005136"/>
    </source>
</evidence>
<dbReference type="Pfam" id="PF00483">
    <property type="entry name" value="NTP_transferase"/>
    <property type="match status" value="1"/>
</dbReference>
<keyword evidence="10" id="KW-1185">Reference proteome</keyword>
<name>Q38VH5_LATSS</name>
<dbReference type="EC" id="2.7.7.9" evidence="3 7"/>
<dbReference type="CDD" id="cd02541">
    <property type="entry name" value="UGPase_prokaryotic"/>
    <property type="match status" value="1"/>
</dbReference>
<dbReference type="InterPro" id="IPR005835">
    <property type="entry name" value="NTP_transferase_dom"/>
</dbReference>
<proteinExistence type="inferred from homology"/>
<comment type="catalytic activity">
    <reaction evidence="6 7">
        <text>alpha-D-glucose 1-phosphate + UTP + H(+) = UDP-alpha-D-glucose + diphosphate</text>
        <dbReference type="Rhea" id="RHEA:19889"/>
        <dbReference type="ChEBI" id="CHEBI:15378"/>
        <dbReference type="ChEBI" id="CHEBI:33019"/>
        <dbReference type="ChEBI" id="CHEBI:46398"/>
        <dbReference type="ChEBI" id="CHEBI:58601"/>
        <dbReference type="ChEBI" id="CHEBI:58885"/>
        <dbReference type="EC" id="2.7.7.9"/>
    </reaction>
</comment>
<evidence type="ECO:0000256" key="5">
    <source>
        <dbReference type="ARBA" id="ARBA00022695"/>
    </source>
</evidence>
<dbReference type="Gene3D" id="3.90.550.10">
    <property type="entry name" value="Spore Coat Polysaccharide Biosynthesis Protein SpsA, Chain A"/>
    <property type="match status" value="1"/>
</dbReference>
<dbReference type="KEGG" id="lsa:LCA_1507"/>